<name>A0ACB9S0Q9_9MYRT</name>
<proteinExistence type="predicted"/>
<evidence type="ECO:0000313" key="2">
    <source>
        <dbReference type="Proteomes" id="UP001057402"/>
    </source>
</evidence>
<dbReference type="Proteomes" id="UP001057402">
    <property type="component" value="Chromosome 3"/>
</dbReference>
<accession>A0ACB9S0Q9</accession>
<evidence type="ECO:0000313" key="1">
    <source>
        <dbReference type="EMBL" id="KAI4384056.1"/>
    </source>
</evidence>
<dbReference type="EMBL" id="CM042882">
    <property type="protein sequence ID" value="KAI4384056.1"/>
    <property type="molecule type" value="Genomic_DNA"/>
</dbReference>
<reference evidence="2" key="1">
    <citation type="journal article" date="2023" name="Front. Plant Sci.">
        <title>Chromosomal-level genome assembly of Melastoma candidum provides insights into trichome evolution.</title>
        <authorList>
            <person name="Zhong Y."/>
            <person name="Wu W."/>
            <person name="Sun C."/>
            <person name="Zou P."/>
            <person name="Liu Y."/>
            <person name="Dai S."/>
            <person name="Zhou R."/>
        </authorList>
    </citation>
    <scope>NUCLEOTIDE SEQUENCE [LARGE SCALE GENOMIC DNA]</scope>
</reference>
<gene>
    <name evidence="1" type="ORF">MLD38_009826</name>
</gene>
<organism evidence="1 2">
    <name type="scientific">Melastoma candidum</name>
    <dbReference type="NCBI Taxonomy" id="119954"/>
    <lineage>
        <taxon>Eukaryota</taxon>
        <taxon>Viridiplantae</taxon>
        <taxon>Streptophyta</taxon>
        <taxon>Embryophyta</taxon>
        <taxon>Tracheophyta</taxon>
        <taxon>Spermatophyta</taxon>
        <taxon>Magnoliopsida</taxon>
        <taxon>eudicotyledons</taxon>
        <taxon>Gunneridae</taxon>
        <taxon>Pentapetalae</taxon>
        <taxon>rosids</taxon>
        <taxon>malvids</taxon>
        <taxon>Myrtales</taxon>
        <taxon>Melastomataceae</taxon>
        <taxon>Melastomatoideae</taxon>
        <taxon>Melastomateae</taxon>
        <taxon>Melastoma</taxon>
    </lineage>
</organism>
<keyword evidence="2" id="KW-1185">Reference proteome</keyword>
<comment type="caution">
    <text evidence="1">The sequence shown here is derived from an EMBL/GenBank/DDBJ whole genome shotgun (WGS) entry which is preliminary data.</text>
</comment>
<protein>
    <submittedName>
        <fullName evidence="1">Uncharacterized protein</fullName>
    </submittedName>
</protein>
<sequence>MGLKNSISHGLETIINLQSMMVFLFFSLSLALDQDTDKLALLQLKSLFADGGGALSSWNDSNPLCSWTGVTCGLNHPRVVSLYLNGLSLSGSLSPYLGNLSFLRSIDLGDNSIGGEIPAEIGSLPRLQSLNLSNNNLEGQIPYNITRCSKLWRVELDHNHLTGPLPVEMGSLSELKILHLSTNNLTGVIPPSFGNLSSLEELDLLGNNMHGEVPVSLSRTRLRVFIIRLNNFAGEFPPALYNLSSLEVINLSHNNFYGTLRSDIGLLFPGLQNIALASNQFTGQIPASLSNATNLGLINIGSGNFTGTIPSSFGSLRNLTMLNAWGNFFGGSSSDDGLGFLDYLANCTMLQWLDLSENQYEAELPLSITNLTNQLQWLQMFGNMFYGQIPESIDRLIGLQRLSLEDNLLSGTIPSSIGRLSNLDYFNLGDNNLTGEIPSVIGNISTLVHFYLNNNNLGGSIPSSLGNCSFLLDLALCHNKLSGEIPSSLLRSSIVLVSFNISHNAFQGPLTSNIGNLKSLVDLDVSYNKFTGEIPATIGNCLGLEALDMQGNMFDGSIPLWSILRGLQFLDLSNNNLSGEIPGYIASFIGLQFLNLSFNHLEGEVPSGGIFRNSSAVDITSNRKLCSTTMELSLPPCPQKSPISDSRKGISSKYIVIATILPCFVVALCCLGILFRLRKSNEEKKGIVNHSFGNFALKISYNDLFIATNGFSPQNLLGSGAFGHVYKGMLETDNKMVAVKVLSLQLKGALKSFTAECEALQNIRHRNLVKVLTACSSMDPQGNEFKALVYAFMENGSLDSWLHPQIAEVRLERHLNFRQRLNIAVDMASALEYLHHLCTTSLAHCDLKPSNVLLDGEMTAHLSDFGLARLLFTSGEDVISTMSSISSTVRGTSGYVAPEYGMGINPSTAGDVYSFGVLLLEMFTGKRPTDDMFHDDLDLRNYVKLACPGRVTEILDPSMFFGRERVIVTQNMKELFLTIFQVGLACSAELPRERKNMREVASELNAIRARIL</sequence>